<dbReference type="Gene3D" id="1.10.238.10">
    <property type="entry name" value="EF-hand"/>
    <property type="match status" value="2"/>
</dbReference>
<feature type="compositionally biased region" description="Polar residues" evidence="11">
    <location>
        <begin position="1242"/>
        <end position="1258"/>
    </location>
</feature>
<evidence type="ECO:0000256" key="2">
    <source>
        <dbReference type="ARBA" id="ARBA00004496"/>
    </source>
</evidence>
<evidence type="ECO:0000256" key="4">
    <source>
        <dbReference type="ARBA" id="ARBA00022490"/>
    </source>
</evidence>
<evidence type="ECO:0000259" key="14">
    <source>
        <dbReference type="PROSITE" id="PS50222"/>
    </source>
</evidence>
<evidence type="ECO:0000256" key="3">
    <source>
        <dbReference type="ARBA" id="ARBA00012368"/>
    </source>
</evidence>
<dbReference type="PANTHER" id="PTHR10336:SF80">
    <property type="entry name" value="C2 DOMAIN-CONTAINING PROTEIN"/>
    <property type="match status" value="1"/>
</dbReference>
<dbReference type="PROSITE" id="PS50008">
    <property type="entry name" value="PIPLC_Y_DOMAIN"/>
    <property type="match status" value="1"/>
</dbReference>
<evidence type="ECO:0000313" key="15">
    <source>
        <dbReference type="EnsemblMetazoa" id="XP_038074699.1"/>
    </source>
</evidence>
<feature type="region of interest" description="Disordered" evidence="11">
    <location>
        <begin position="1485"/>
        <end position="1611"/>
    </location>
</feature>
<evidence type="ECO:0000259" key="12">
    <source>
        <dbReference type="PROSITE" id="PS50004"/>
    </source>
</evidence>
<keyword evidence="10" id="KW-0378">Hydrolase</keyword>
<evidence type="ECO:0000256" key="8">
    <source>
        <dbReference type="ARBA" id="ARBA00023224"/>
    </source>
</evidence>
<comment type="cofactor">
    <cofactor evidence="1">
        <name>Ca(2+)</name>
        <dbReference type="ChEBI" id="CHEBI:29108"/>
    </cofactor>
</comment>
<feature type="domain" description="C2" evidence="12">
    <location>
        <begin position="858"/>
        <end position="988"/>
    </location>
</feature>
<dbReference type="PROSITE" id="PS50222">
    <property type="entry name" value="EF_HAND_2"/>
    <property type="match status" value="2"/>
</dbReference>
<evidence type="ECO:0000256" key="7">
    <source>
        <dbReference type="ARBA" id="ARBA00023098"/>
    </source>
</evidence>
<evidence type="ECO:0000256" key="10">
    <source>
        <dbReference type="RuleBase" id="RU361133"/>
    </source>
</evidence>
<dbReference type="EC" id="3.1.4.11" evidence="3 10"/>
<dbReference type="InterPro" id="IPR011992">
    <property type="entry name" value="EF-hand-dom_pair"/>
</dbReference>
<dbReference type="GO" id="GO:0005509">
    <property type="term" value="F:calcium ion binding"/>
    <property type="evidence" value="ECO:0007669"/>
    <property type="project" value="InterPro"/>
</dbReference>
<dbReference type="InterPro" id="IPR011993">
    <property type="entry name" value="PH-like_dom_sf"/>
</dbReference>
<feature type="compositionally biased region" description="Basic residues" evidence="11">
    <location>
        <begin position="1036"/>
        <end position="1046"/>
    </location>
</feature>
<feature type="compositionally biased region" description="Low complexity" evidence="11">
    <location>
        <begin position="1345"/>
        <end position="1367"/>
    </location>
</feature>
<dbReference type="CDD" id="cd08558">
    <property type="entry name" value="PI-PLCc_eukaryota"/>
    <property type="match status" value="1"/>
</dbReference>
<protein>
    <recommendedName>
        <fullName evidence="3 10">Phosphoinositide phospholipase C</fullName>
        <ecNumber evidence="3 10">3.1.4.11</ecNumber>
    </recommendedName>
</protein>
<dbReference type="InterPro" id="IPR035892">
    <property type="entry name" value="C2_domain_sf"/>
</dbReference>
<feature type="region of interest" description="Disordered" evidence="11">
    <location>
        <begin position="1647"/>
        <end position="1737"/>
    </location>
</feature>
<dbReference type="SMART" id="SM00149">
    <property type="entry name" value="PLCYc"/>
    <property type="match status" value="1"/>
</dbReference>
<dbReference type="InterPro" id="IPR001192">
    <property type="entry name" value="PI-PLC_fam"/>
</dbReference>
<accession>A0A914BF41</accession>
<organism evidence="15 16">
    <name type="scientific">Patiria miniata</name>
    <name type="common">Bat star</name>
    <name type="synonym">Asterina miniata</name>
    <dbReference type="NCBI Taxonomy" id="46514"/>
    <lineage>
        <taxon>Eukaryota</taxon>
        <taxon>Metazoa</taxon>
        <taxon>Echinodermata</taxon>
        <taxon>Eleutherozoa</taxon>
        <taxon>Asterozoa</taxon>
        <taxon>Asteroidea</taxon>
        <taxon>Valvatacea</taxon>
        <taxon>Valvatida</taxon>
        <taxon>Asterinidae</taxon>
        <taxon>Patiria</taxon>
    </lineage>
</organism>
<name>A0A914BF41_PATMI</name>
<dbReference type="InterPro" id="IPR018247">
    <property type="entry name" value="EF_Hand_1_Ca_BS"/>
</dbReference>
<dbReference type="SUPFAM" id="SSF51695">
    <property type="entry name" value="PLC-like phosphodiesterases"/>
    <property type="match status" value="1"/>
</dbReference>
<feature type="region of interest" description="Disordered" evidence="11">
    <location>
        <begin position="588"/>
        <end position="607"/>
    </location>
</feature>
<dbReference type="PROSITE" id="PS50004">
    <property type="entry name" value="C2"/>
    <property type="match status" value="1"/>
</dbReference>
<feature type="compositionally biased region" description="Acidic residues" evidence="11">
    <location>
        <begin position="596"/>
        <end position="607"/>
    </location>
</feature>
<dbReference type="Gene3D" id="2.30.29.30">
    <property type="entry name" value="Pleckstrin-homology domain (PH domain)/Phosphotyrosine-binding domain (PTB)"/>
    <property type="match status" value="1"/>
</dbReference>
<proteinExistence type="predicted"/>
<dbReference type="InterPro" id="IPR017946">
    <property type="entry name" value="PLC-like_Pdiesterase_TIM-brl"/>
</dbReference>
<feature type="region of interest" description="Disordered" evidence="11">
    <location>
        <begin position="1028"/>
        <end position="1050"/>
    </location>
</feature>
<keyword evidence="5" id="KW-0106">Calcium</keyword>
<feature type="compositionally biased region" description="Acidic residues" evidence="11">
    <location>
        <begin position="1676"/>
        <end position="1693"/>
    </location>
</feature>
<dbReference type="GO" id="GO:0016042">
    <property type="term" value="P:lipid catabolic process"/>
    <property type="evidence" value="ECO:0007669"/>
    <property type="project" value="UniProtKB-KW"/>
</dbReference>
<dbReference type="PROSITE" id="PS00018">
    <property type="entry name" value="EF_HAND_1"/>
    <property type="match status" value="1"/>
</dbReference>
<feature type="compositionally biased region" description="Polar residues" evidence="11">
    <location>
        <begin position="67"/>
        <end position="83"/>
    </location>
</feature>
<dbReference type="InterPro" id="IPR015359">
    <property type="entry name" value="PLC_EF-hand-like"/>
</dbReference>
<dbReference type="GO" id="GO:0051209">
    <property type="term" value="P:release of sequestered calcium ion into cytosol"/>
    <property type="evidence" value="ECO:0007669"/>
    <property type="project" value="TreeGrafter"/>
</dbReference>
<reference evidence="15" key="1">
    <citation type="submission" date="2022-11" db="UniProtKB">
        <authorList>
            <consortium name="EnsemblMetazoa"/>
        </authorList>
    </citation>
    <scope>IDENTIFICATION</scope>
</reference>
<dbReference type="OrthoDB" id="269822at2759"/>
<feature type="region of interest" description="Disordered" evidence="11">
    <location>
        <begin position="1852"/>
        <end position="1879"/>
    </location>
</feature>
<feature type="region of interest" description="Disordered" evidence="11">
    <location>
        <begin position="2064"/>
        <end position="2140"/>
    </location>
</feature>
<feature type="compositionally biased region" description="Polar residues" evidence="11">
    <location>
        <begin position="2111"/>
        <end position="2122"/>
    </location>
</feature>
<dbReference type="CDD" id="cd00275">
    <property type="entry name" value="C2_PLC_like"/>
    <property type="match status" value="1"/>
</dbReference>
<dbReference type="Proteomes" id="UP000887568">
    <property type="component" value="Unplaced"/>
</dbReference>
<evidence type="ECO:0000313" key="16">
    <source>
        <dbReference type="Proteomes" id="UP000887568"/>
    </source>
</evidence>
<dbReference type="SMART" id="SM00054">
    <property type="entry name" value="EFh"/>
    <property type="match status" value="2"/>
</dbReference>
<dbReference type="RefSeq" id="XP_038074699.1">
    <property type="nucleotide sequence ID" value="XM_038218771.1"/>
</dbReference>
<dbReference type="InterPro" id="IPR001711">
    <property type="entry name" value="PLipase_C_Pinositol-sp_Y"/>
</dbReference>
<feature type="region of interest" description="Disordered" evidence="11">
    <location>
        <begin position="40"/>
        <end position="133"/>
    </location>
</feature>
<dbReference type="EnsemblMetazoa" id="XM_038218771.1">
    <property type="protein sequence ID" value="XP_038074699.1"/>
    <property type="gene ID" value="LOC119742638"/>
</dbReference>
<feature type="compositionally biased region" description="Polar residues" evidence="11">
    <location>
        <begin position="1570"/>
        <end position="1600"/>
    </location>
</feature>
<sequence>MEPASLTRQIRLDSSDSSCSNYTRSIASLGGSEDSILEERTASYRSGRQGSNPRQLSDGFSPDEQDSGFNSNPQLESCPNNGNLRCRTPDIKSPRRGGSEDSDDVWLPRFPRPRKLGMDRTLGTSGSLGSTDSWIENSVSEEDEDMDDGDIARCLTSMSLGSGVVKVTGSGRCTVKTLYLDGNKSCVRWRPSKKGNKAKISIDSIKEIRQGPNTDSFKKYLAAGNRCHAKICFSIIHGSSWDTLDLILETEEETAIWIRGLKHLLKGVKSEVRRHNSSKLRDCWLKATFEAADKSGDGLLSMDEVLKLLHKLNVNLSKRKVKQLFKEADNQDDNIGKLDFDEFIHFYRTISTRQEVDLLLKDYGHGKGYMTLQEFARYLREEQGMGDVELELCQELVQTYEPIPENAKNGWIGIDGFTRFLLSHEGDIFNPAHREVNQDMTRPLTHYYIASSHNTYLVGDQLMSQSSVDVYALVLQAGCRCVEMDCWDGKDGEPIIYHGYTLTSKIKFRDVISIISKYAFVTSPYPVILSIENHCSLEQQKKMAQYLVEILGEMLHVPTIDPSRTTLPSPEELKGKILIKAKKLPQDHNENLEAGEVSEEDSADELDDELKLERSSISKKFESVAMAQLMLMRKKPITPTRSAWQRIVSKVREDSRKKDSNSKNHARSSSLTGTLRRLKLSKKKPKSQSSSESSEGGSLDLLEKSATDEETTGDQSSTVNPKLPSPLHTGRSHKGKSMVLCRQLSELVQLTRSVGFRGFKSTMASWELPSLGEMRASNLVATKAPDFAQFTASHLCRVYPSAYRIDSSNYNPQPMWNCGCQLVALNYQTEGRPMQLSRAKFSLNGNCGYALKHSLLCDEHKPFDPNSGDPVPHLPKKQLTLHIISGQQLPKPPQSLLGERGEIIDPYVEAEVIGLPVDCAKSQTKTIQDNGFNPFWDCTMTFTIHLLETALIRFAVWDEDPIGRDFIGQATFPVASLMPGYRHVHLEGLDQATLFVHVTVEDYNSWVNNTARFKPRGSQCRTKSVELDYSPLSSPTHHRQSPRRKSSLGLVQKLNMRRRHSMAALPPRELSPLPAPGTRMKRRSYEEGHVMTGSAGELRPGGEEFSEPYLELALTCTDTALDKILDSPIQSRLEADGTFSISVDDLPAVLDLGIPSSTIFEAVREQKVSLWSEESYTSVEQSFMVDLLTEEELERNAESGETESIASTLSYEQFVQDVFEDCLSPELSYDPCPDLLKEASPSCGTESVSADTTSNAKETANAKLPCETSKHSDSTDCADSGTSGLETPTDKRDSSDEDNDDVFLPNSSKVDDALSQQAIKEPNFQKEVLSRLKKPPPLSILNLTPDLNPSRSPSSSLGSPLLTPNSPQLGTFTRGTVERRSRIIYDDTAEFLQPCVDSQVASKTSEEVSVCVGQRCTSSVSITASLVCKSDAMLDKHENESQSGFTDDDTDSITCCNAESGLTNDKYFNPTSDTTVCSPDLISATQSDTNHSHATDEKGRISSDNRSDSDLPSVSHDDVTSNIGITNESCTSSDVHRHTSQDMKTTDPTSSAIVSTANLNTNEKIPAKGSPQSLNRLQNNHMPSNTEQDQIPNGSQTSQADHGDPENINSNQNLAQTNARSAISDRNNNEKLLSKLMELNKQQQIQRASLKTSLQHREKSGSAFKTAVVKQPQWLVDDDGTDSDDSSDGDIEDSSSSTSSSSITSSTSSSDTVVEVPSFTSIPNNTPSPSSKDTTSLSPLKLEDIFDPSECQQFRSELVQRWQKSIHQDDPVCHPSSPETNHLPLVVSREAQRSPVGFSGRADGPKPYSQPVSDGISHRLKVSSQLSCNRNEKRLSWPPRSTRKTTFTERVSNWGRGGNAYPGNGSDGNGLGSRGNNSNLRSIMDQRFMLKPAARHTHLSEMQEFAENPEQLGGQIVSDCQHHPSHREVVYKSHLSKVRLSRPPKGCISDFNSTNSSTDTYSKHSSALRLLNFPYHSTAYMKSNSLPPSLTRTPLAEKLPKRPPSYEDHISRYGLPPKFKPAQATDGDKHGPALKLWRAEPVTISEVRTIRLHSAEDIFKMKQDQVSLESSNSNSQTASLSESEYETLSEASETESEIGVADARLARKQHSSTGSSLPSARTLQCHPTPPRRRKKLQRSCSDEGTALLGDNLMKGGRKWALDSPKNHNIYLMLTL</sequence>
<feature type="compositionally biased region" description="Polar residues" evidence="11">
    <location>
        <begin position="43"/>
        <end position="55"/>
    </location>
</feature>
<dbReference type="SUPFAM" id="SSF50729">
    <property type="entry name" value="PH domain-like"/>
    <property type="match status" value="1"/>
</dbReference>
<evidence type="ECO:0000256" key="11">
    <source>
        <dbReference type="SAM" id="MobiDB-lite"/>
    </source>
</evidence>
<dbReference type="Pfam" id="PF09279">
    <property type="entry name" value="EF-hand_like"/>
    <property type="match status" value="1"/>
</dbReference>
<dbReference type="SMART" id="SM00148">
    <property type="entry name" value="PLCXc"/>
    <property type="match status" value="1"/>
</dbReference>
<dbReference type="FunFam" id="2.60.40.150:FF:000018">
    <property type="entry name" value="Phosphoinositide phospholipase C"/>
    <property type="match status" value="1"/>
</dbReference>
<keyword evidence="7 10" id="KW-0443">Lipid metabolism</keyword>
<feature type="region of interest" description="Disordered" evidence="11">
    <location>
        <begin position="650"/>
        <end position="735"/>
    </location>
</feature>
<dbReference type="SUPFAM" id="SSF49562">
    <property type="entry name" value="C2 domain (Calcium/lipid-binding domain, CaLB)"/>
    <property type="match status" value="1"/>
</dbReference>
<dbReference type="Pfam" id="PF00387">
    <property type="entry name" value="PI-PLC-Y"/>
    <property type="match status" value="1"/>
</dbReference>
<feature type="domain" description="EF-hand" evidence="14">
    <location>
        <begin position="285"/>
        <end position="315"/>
    </location>
</feature>
<dbReference type="Pfam" id="PF16457">
    <property type="entry name" value="PH_12"/>
    <property type="match status" value="1"/>
</dbReference>
<feature type="compositionally biased region" description="Polar residues" evidence="11">
    <location>
        <begin position="1275"/>
        <end position="1286"/>
    </location>
</feature>
<dbReference type="FunFam" id="2.30.29.30:FF:000025">
    <property type="entry name" value="Phosphoinositide phospholipase C"/>
    <property type="match status" value="1"/>
</dbReference>
<dbReference type="Gene3D" id="2.60.40.150">
    <property type="entry name" value="C2 domain"/>
    <property type="match status" value="1"/>
</dbReference>
<dbReference type="PROSITE" id="PS50007">
    <property type="entry name" value="PIPLC_X_DOMAIN"/>
    <property type="match status" value="1"/>
</dbReference>
<feature type="compositionally biased region" description="Basic and acidic residues" evidence="11">
    <location>
        <begin position="1490"/>
        <end position="1519"/>
    </location>
</feature>
<comment type="catalytic activity">
    <reaction evidence="9">
        <text>a 1,2-diacyl-sn-glycero-3-phospho-(1D-myo-inositol-4,5-bisphosphate) + H2O = 1D-myo-inositol 1,4,5-trisphosphate + a 1,2-diacyl-sn-glycerol + H(+)</text>
        <dbReference type="Rhea" id="RHEA:33179"/>
        <dbReference type="ChEBI" id="CHEBI:15377"/>
        <dbReference type="ChEBI" id="CHEBI:15378"/>
        <dbReference type="ChEBI" id="CHEBI:17815"/>
        <dbReference type="ChEBI" id="CHEBI:58456"/>
        <dbReference type="ChEBI" id="CHEBI:203600"/>
        <dbReference type="EC" id="3.1.4.11"/>
    </reaction>
    <physiologicalReaction direction="left-to-right" evidence="9">
        <dbReference type="Rhea" id="RHEA:33180"/>
    </physiologicalReaction>
</comment>
<dbReference type="PRINTS" id="PR00390">
    <property type="entry name" value="PHPHLIPASEC"/>
</dbReference>
<keyword evidence="6 10" id="KW-0442">Lipid degradation</keyword>
<feature type="compositionally biased region" description="Low complexity" evidence="11">
    <location>
        <begin position="687"/>
        <end position="700"/>
    </location>
</feature>
<keyword evidence="16" id="KW-1185">Reference proteome</keyword>
<feature type="compositionally biased region" description="Basic and acidic residues" evidence="11">
    <location>
        <begin position="87"/>
        <end position="99"/>
    </location>
</feature>
<dbReference type="InterPro" id="IPR000008">
    <property type="entry name" value="C2_dom"/>
</dbReference>
<feature type="compositionally biased region" description="Polar residues" evidence="11">
    <location>
        <begin position="1546"/>
        <end position="1563"/>
    </location>
</feature>
<feature type="compositionally biased region" description="Polar residues" evidence="11">
    <location>
        <begin position="1520"/>
        <end position="1533"/>
    </location>
</feature>
<keyword evidence="4" id="KW-0963">Cytoplasm</keyword>
<feature type="region of interest" description="Disordered" evidence="11">
    <location>
        <begin position="1240"/>
        <end position="1307"/>
    </location>
</feature>
<dbReference type="InterPro" id="IPR002048">
    <property type="entry name" value="EF_hand_dom"/>
</dbReference>
<dbReference type="GO" id="GO:0004435">
    <property type="term" value="F:phosphatidylinositol-4,5-bisphosphate phospholipase C activity"/>
    <property type="evidence" value="ECO:0007669"/>
    <property type="project" value="UniProtKB-EC"/>
</dbReference>
<dbReference type="Gene3D" id="3.20.20.190">
    <property type="entry name" value="Phosphatidylinositol (PI) phosphodiesterase"/>
    <property type="match status" value="1"/>
</dbReference>
<dbReference type="GeneID" id="119742638"/>
<evidence type="ECO:0000259" key="13">
    <source>
        <dbReference type="PROSITE" id="PS50008"/>
    </source>
</evidence>
<feature type="compositionally biased region" description="Gly residues" evidence="11">
    <location>
        <begin position="1855"/>
        <end position="1873"/>
    </location>
</feature>
<dbReference type="OMA" id="PCETSKH"/>
<feature type="domain" description="PI-PLC Y-box" evidence="13">
    <location>
        <begin position="744"/>
        <end position="856"/>
    </location>
</feature>
<dbReference type="Pfam" id="PF00168">
    <property type="entry name" value="C2"/>
    <property type="match status" value="1"/>
</dbReference>
<dbReference type="PANTHER" id="PTHR10336">
    <property type="entry name" value="PHOSPHOINOSITIDE-SPECIFIC PHOSPHOLIPASE C FAMILY PROTEIN"/>
    <property type="match status" value="1"/>
</dbReference>
<feature type="compositionally biased region" description="Low complexity" evidence="11">
    <location>
        <begin position="121"/>
        <end position="131"/>
    </location>
</feature>
<dbReference type="SMART" id="SM00239">
    <property type="entry name" value="C2"/>
    <property type="match status" value="1"/>
</dbReference>
<keyword evidence="8" id="KW-0807">Transducer</keyword>
<dbReference type="SUPFAM" id="SSF47473">
    <property type="entry name" value="EF-hand"/>
    <property type="match status" value="1"/>
</dbReference>
<dbReference type="GO" id="GO:0048015">
    <property type="term" value="P:phosphatidylinositol-mediated signaling"/>
    <property type="evidence" value="ECO:0007669"/>
    <property type="project" value="TreeGrafter"/>
</dbReference>
<dbReference type="InterPro" id="IPR000909">
    <property type="entry name" value="PLipase_C_PInositol-sp_X_dom"/>
</dbReference>
<feature type="region of interest" description="Disordered" evidence="11">
    <location>
        <begin position="1"/>
        <end position="21"/>
    </location>
</feature>
<evidence type="ECO:0000256" key="1">
    <source>
        <dbReference type="ARBA" id="ARBA00001913"/>
    </source>
</evidence>
<dbReference type="Pfam" id="PF00388">
    <property type="entry name" value="PI-PLC-X"/>
    <property type="match status" value="1"/>
</dbReference>
<feature type="compositionally biased region" description="Low complexity" evidence="11">
    <location>
        <begin position="1694"/>
        <end position="1731"/>
    </location>
</feature>
<feature type="compositionally biased region" description="Basic and acidic residues" evidence="11">
    <location>
        <begin position="1534"/>
        <end position="1545"/>
    </location>
</feature>
<feature type="domain" description="EF-hand" evidence="14">
    <location>
        <begin position="316"/>
        <end position="353"/>
    </location>
</feature>
<evidence type="ECO:0000256" key="9">
    <source>
        <dbReference type="ARBA" id="ARBA00023674"/>
    </source>
</evidence>
<feature type="compositionally biased region" description="Basic residues" evidence="11">
    <location>
        <begin position="676"/>
        <end position="686"/>
    </location>
</feature>
<feature type="compositionally biased region" description="Basic and acidic residues" evidence="11">
    <location>
        <begin position="650"/>
        <end position="662"/>
    </location>
</feature>
<feature type="compositionally biased region" description="Low complexity" evidence="11">
    <location>
        <begin position="2067"/>
        <end position="2082"/>
    </location>
</feature>
<evidence type="ECO:0000256" key="6">
    <source>
        <dbReference type="ARBA" id="ARBA00022963"/>
    </source>
</evidence>
<dbReference type="GO" id="GO:0046488">
    <property type="term" value="P:phosphatidylinositol metabolic process"/>
    <property type="evidence" value="ECO:0007669"/>
    <property type="project" value="TreeGrafter"/>
</dbReference>
<feature type="region of interest" description="Disordered" evidence="11">
    <location>
        <begin position="1795"/>
        <end position="1814"/>
    </location>
</feature>
<dbReference type="InterPro" id="IPR001849">
    <property type="entry name" value="PH_domain"/>
</dbReference>
<comment type="subcellular location">
    <subcellularLocation>
        <location evidence="2">Cytoplasm</location>
    </subcellularLocation>
</comment>
<evidence type="ECO:0000256" key="5">
    <source>
        <dbReference type="ARBA" id="ARBA00022837"/>
    </source>
</evidence>
<feature type="compositionally biased region" description="Acidic residues" evidence="11">
    <location>
        <begin position="2083"/>
        <end position="2096"/>
    </location>
</feature>
<dbReference type="GO" id="GO:0005737">
    <property type="term" value="C:cytoplasm"/>
    <property type="evidence" value="ECO:0007669"/>
    <property type="project" value="UniProtKB-SubCell"/>
</dbReference>
<dbReference type="FunFam" id="1.10.238.10:FF:000005">
    <property type="entry name" value="Phosphoinositide phospholipase C"/>
    <property type="match status" value="1"/>
</dbReference>
<feature type="region of interest" description="Disordered" evidence="11">
    <location>
        <begin position="1336"/>
        <end position="1372"/>
    </location>
</feature>